<proteinExistence type="predicted"/>
<protein>
    <submittedName>
        <fullName evidence="1">Uncharacterized protein</fullName>
    </submittedName>
</protein>
<evidence type="ECO:0000313" key="2">
    <source>
        <dbReference type="Proteomes" id="UP000237749"/>
    </source>
</evidence>
<dbReference type="AlphaFoldDB" id="A0A2S6HSI5"/>
<keyword evidence="2" id="KW-1185">Reference proteome</keyword>
<reference evidence="1 2" key="1">
    <citation type="submission" date="2018-02" db="EMBL/GenBank/DDBJ databases">
        <title>Genomic Encyclopedia of Archaeal and Bacterial Type Strains, Phase II (KMG-II): from individual species to whole genera.</title>
        <authorList>
            <person name="Goeker M."/>
        </authorList>
    </citation>
    <scope>NUCLEOTIDE SEQUENCE [LARGE SCALE GENOMIC DNA]</scope>
    <source>
        <strain evidence="1 2">DSM 3808</strain>
    </source>
</reference>
<accession>A0A2S6HSI5</accession>
<comment type="caution">
    <text evidence="1">The sequence shown here is derived from an EMBL/GenBank/DDBJ whole genome shotgun (WGS) entry which is preliminary data.</text>
</comment>
<dbReference type="RefSeq" id="WP_104437334.1">
    <property type="nucleotide sequence ID" value="NZ_PTJA01000006.1"/>
</dbReference>
<sequence>MKEDKSIDQQDVAKIPFIRFLYADEEGVRKIYDADWPDQFIAYFADKEVTEIGGFFMMGVLLSVKTLEDAIKICKG</sequence>
<dbReference type="Proteomes" id="UP000237749">
    <property type="component" value="Unassembled WGS sequence"/>
</dbReference>
<organism evidence="1 2">
    <name type="scientific">Lacrimispora xylanisolvens</name>
    <dbReference type="NCBI Taxonomy" id="384636"/>
    <lineage>
        <taxon>Bacteria</taxon>
        <taxon>Bacillati</taxon>
        <taxon>Bacillota</taxon>
        <taxon>Clostridia</taxon>
        <taxon>Lachnospirales</taxon>
        <taxon>Lachnospiraceae</taxon>
        <taxon>Lacrimispora</taxon>
    </lineage>
</organism>
<dbReference type="EMBL" id="PTJA01000006">
    <property type="protein sequence ID" value="PPK80650.1"/>
    <property type="molecule type" value="Genomic_DNA"/>
</dbReference>
<evidence type="ECO:0000313" key="1">
    <source>
        <dbReference type="EMBL" id="PPK80650.1"/>
    </source>
</evidence>
<name>A0A2S6HSI5_9FIRM</name>
<gene>
    <name evidence="1" type="ORF">BXY41_106240</name>
</gene>